<organism evidence="2">
    <name type="scientific">Rhipicephalus appendiculatus</name>
    <name type="common">Brown ear tick</name>
    <dbReference type="NCBI Taxonomy" id="34631"/>
    <lineage>
        <taxon>Eukaryota</taxon>
        <taxon>Metazoa</taxon>
        <taxon>Ecdysozoa</taxon>
        <taxon>Arthropoda</taxon>
        <taxon>Chelicerata</taxon>
        <taxon>Arachnida</taxon>
        <taxon>Acari</taxon>
        <taxon>Parasitiformes</taxon>
        <taxon>Ixodida</taxon>
        <taxon>Ixodoidea</taxon>
        <taxon>Ixodidae</taxon>
        <taxon>Rhipicephalinae</taxon>
        <taxon>Rhipicephalus</taxon>
        <taxon>Rhipicephalus</taxon>
    </lineage>
</organism>
<sequence length="79" mass="9115">MLTATFTLFINLFIHLWIPLLGHFLYPTNADDFASQVRSMQPKTGKIVVRLEYHHSACGRVRSIDYSSKSLNNILHVRI</sequence>
<keyword evidence="1" id="KW-0472">Membrane</keyword>
<evidence type="ECO:0000313" key="2">
    <source>
        <dbReference type="EMBL" id="JAP75912.1"/>
    </source>
</evidence>
<dbReference type="EMBL" id="GEDV01012645">
    <property type="protein sequence ID" value="JAP75912.1"/>
    <property type="molecule type" value="Transcribed_RNA"/>
</dbReference>
<dbReference type="AlphaFoldDB" id="A0A131YBR3"/>
<protein>
    <submittedName>
        <fullName evidence="2">Uncharacterized protein</fullName>
    </submittedName>
</protein>
<keyword evidence="1" id="KW-1133">Transmembrane helix</keyword>
<reference evidence="2" key="1">
    <citation type="journal article" date="2016" name="Ticks Tick Borne Dis.">
        <title>De novo assembly and annotation of the salivary gland transcriptome of Rhipicephalus appendiculatus male and female ticks during blood feeding.</title>
        <authorList>
            <person name="de Castro M.H."/>
            <person name="de Klerk D."/>
            <person name="Pienaar R."/>
            <person name="Latif A.A."/>
            <person name="Rees D.J."/>
            <person name="Mans B.J."/>
        </authorList>
    </citation>
    <scope>NUCLEOTIDE SEQUENCE</scope>
    <source>
        <tissue evidence="2">Salivary glands</tissue>
    </source>
</reference>
<feature type="transmembrane region" description="Helical" evidence="1">
    <location>
        <begin position="6"/>
        <end position="26"/>
    </location>
</feature>
<evidence type="ECO:0000256" key="1">
    <source>
        <dbReference type="SAM" id="Phobius"/>
    </source>
</evidence>
<keyword evidence="1" id="KW-0812">Transmembrane</keyword>
<accession>A0A131YBR3</accession>
<name>A0A131YBR3_RHIAP</name>
<proteinExistence type="predicted"/>